<sequence>MVICGVVSLKKIFDFKLSCKNSVVINKAQLLGFACLVASMSIRYSCLSIRTLRFWLCPAIDHEQILIFFDKSSRPIGYVTWAHLAEDSEERLLKHRDFTIHPSEWNEGGRTWIIDFCVPFGGVKEAVRILKNYFQDENIKTVCWARRNEDYMIRKVGCYQLFRRSRIGSAKLC</sequence>
<evidence type="ECO:0000256" key="2">
    <source>
        <dbReference type="RuleBase" id="RU368102"/>
    </source>
</evidence>
<gene>
    <name evidence="3" type="ORF">DKY63_12940</name>
</gene>
<dbReference type="GO" id="GO:0009404">
    <property type="term" value="P:toxin metabolic process"/>
    <property type="evidence" value="ECO:0007669"/>
    <property type="project" value="UniProtKB-UniRule"/>
</dbReference>
<dbReference type="RefSeq" id="WP_110964455.1">
    <property type="nucleotide sequence ID" value="NZ_CP029693.1"/>
</dbReference>
<name>A0A2Z4RKF2_PSEPU</name>
<comment type="subcellular location">
    <subcellularLocation>
        <location evidence="2">Cytoplasm</location>
    </subcellularLocation>
</comment>
<protein>
    <recommendedName>
        <fullName evidence="2">RTX toxin-activating lysine-acyltransferase</fullName>
        <ecNumber evidence="2">2.3.1.-</ecNumber>
    </recommendedName>
</protein>
<comment type="similarity">
    <text evidence="1 2">Belongs to the RTX toxin acyltransferase family.</text>
</comment>
<dbReference type="AlphaFoldDB" id="A0A2Z4RKF2"/>
<evidence type="ECO:0000313" key="4">
    <source>
        <dbReference type="Proteomes" id="UP000250299"/>
    </source>
</evidence>
<dbReference type="Proteomes" id="UP000250299">
    <property type="component" value="Chromosome"/>
</dbReference>
<dbReference type="GO" id="GO:0005737">
    <property type="term" value="C:cytoplasm"/>
    <property type="evidence" value="ECO:0007669"/>
    <property type="project" value="UniProtKB-SubCell"/>
</dbReference>
<keyword evidence="2 3" id="KW-0012">Acyltransferase</keyword>
<dbReference type="OrthoDB" id="5871869at2"/>
<dbReference type="GO" id="GO:0031640">
    <property type="term" value="P:killing of cells of another organism"/>
    <property type="evidence" value="ECO:0007669"/>
    <property type="project" value="UniProtKB-KW"/>
</dbReference>
<keyword evidence="2" id="KW-0204">Cytolysis</keyword>
<comment type="function">
    <text evidence="2">Involved in fatty acylation of protoxin at internal lysine residues, thereby converting it to the active toxin.</text>
</comment>
<organism evidence="3 4">
    <name type="scientific">Pseudomonas putida</name>
    <name type="common">Arthrobacter siderocapsulatus</name>
    <dbReference type="NCBI Taxonomy" id="303"/>
    <lineage>
        <taxon>Bacteria</taxon>
        <taxon>Pseudomonadati</taxon>
        <taxon>Pseudomonadota</taxon>
        <taxon>Gammaproteobacteria</taxon>
        <taxon>Pseudomonadales</taxon>
        <taxon>Pseudomonadaceae</taxon>
        <taxon>Pseudomonas</taxon>
    </lineage>
</organism>
<evidence type="ECO:0000256" key="1">
    <source>
        <dbReference type="ARBA" id="ARBA00005686"/>
    </source>
</evidence>
<keyword evidence="2 3" id="KW-0808">Transferase</keyword>
<dbReference type="EMBL" id="CP029693">
    <property type="protein sequence ID" value="AWY40748.1"/>
    <property type="molecule type" value="Genomic_DNA"/>
</dbReference>
<evidence type="ECO:0000313" key="3">
    <source>
        <dbReference type="EMBL" id="AWY40748.1"/>
    </source>
</evidence>
<dbReference type="Pfam" id="PF02794">
    <property type="entry name" value="HlyC"/>
    <property type="match status" value="1"/>
</dbReference>
<keyword evidence="2" id="KW-0963">Cytoplasm</keyword>
<proteinExistence type="inferred from homology"/>
<reference evidence="3 4" key="1">
    <citation type="submission" date="2018-05" db="EMBL/GenBank/DDBJ databases">
        <title>Whole genome sequence of Pseudomonas putida JBC17.</title>
        <authorList>
            <person name="Lee Y.H."/>
            <person name="David K."/>
        </authorList>
    </citation>
    <scope>NUCLEOTIDE SEQUENCE [LARGE SCALE GENOMIC DNA]</scope>
    <source>
        <strain evidence="3 4">JBC17</strain>
    </source>
</reference>
<dbReference type="EC" id="2.3.1.-" evidence="2"/>
<accession>A0A2Z4RKF2</accession>
<dbReference type="InterPro" id="IPR003996">
    <property type="entry name" value="RTX_toxin-activating_protC_bac"/>
</dbReference>
<dbReference type="GO" id="GO:0016746">
    <property type="term" value="F:acyltransferase activity"/>
    <property type="evidence" value="ECO:0007669"/>
    <property type="project" value="UniProtKB-UniRule"/>
</dbReference>